<dbReference type="InterPro" id="IPR046335">
    <property type="entry name" value="LacI/GalR-like_sensor"/>
</dbReference>
<accession>A0A4P6LVV6</accession>
<dbReference type="Gene3D" id="3.40.50.2300">
    <property type="match status" value="2"/>
</dbReference>
<feature type="domain" description="HTH lacI-type" evidence="4">
    <location>
        <begin position="2"/>
        <end position="56"/>
    </location>
</feature>
<dbReference type="SUPFAM" id="SSF47413">
    <property type="entry name" value="lambda repressor-like DNA-binding domains"/>
    <property type="match status" value="1"/>
</dbReference>
<evidence type="ECO:0000313" key="6">
    <source>
        <dbReference type="Proteomes" id="UP000289794"/>
    </source>
</evidence>
<dbReference type="CDD" id="cd06284">
    <property type="entry name" value="PBP1_LacI-like"/>
    <property type="match status" value="1"/>
</dbReference>
<evidence type="ECO:0000259" key="4">
    <source>
        <dbReference type="PROSITE" id="PS50932"/>
    </source>
</evidence>
<proteinExistence type="predicted"/>
<dbReference type="Proteomes" id="UP000289794">
    <property type="component" value="Chromosome"/>
</dbReference>
<dbReference type="Pfam" id="PF13377">
    <property type="entry name" value="Peripla_BP_3"/>
    <property type="match status" value="1"/>
</dbReference>
<organism evidence="5 6">
    <name type="scientific">Blautia producta</name>
    <dbReference type="NCBI Taxonomy" id="33035"/>
    <lineage>
        <taxon>Bacteria</taxon>
        <taxon>Bacillati</taxon>
        <taxon>Bacillota</taxon>
        <taxon>Clostridia</taxon>
        <taxon>Lachnospirales</taxon>
        <taxon>Lachnospiraceae</taxon>
        <taxon>Blautia</taxon>
    </lineage>
</organism>
<dbReference type="PANTHER" id="PTHR30146">
    <property type="entry name" value="LACI-RELATED TRANSCRIPTIONAL REPRESSOR"/>
    <property type="match status" value="1"/>
</dbReference>
<dbReference type="PROSITE" id="PS50932">
    <property type="entry name" value="HTH_LACI_2"/>
    <property type="match status" value="1"/>
</dbReference>
<dbReference type="PROSITE" id="PS00356">
    <property type="entry name" value="HTH_LACI_1"/>
    <property type="match status" value="1"/>
</dbReference>
<evidence type="ECO:0000256" key="3">
    <source>
        <dbReference type="ARBA" id="ARBA00023163"/>
    </source>
</evidence>
<keyword evidence="2" id="KW-0238">DNA-binding</keyword>
<dbReference type="KEGG" id="bpro:PMF13cell1_02188"/>
<dbReference type="InterPro" id="IPR010982">
    <property type="entry name" value="Lambda_DNA-bd_dom_sf"/>
</dbReference>
<dbReference type="GO" id="GO:0000976">
    <property type="term" value="F:transcription cis-regulatory region binding"/>
    <property type="evidence" value="ECO:0007669"/>
    <property type="project" value="TreeGrafter"/>
</dbReference>
<dbReference type="Pfam" id="PF00356">
    <property type="entry name" value="LacI"/>
    <property type="match status" value="1"/>
</dbReference>
<dbReference type="AlphaFoldDB" id="A0A4P6LVV6"/>
<dbReference type="Gene3D" id="1.10.260.40">
    <property type="entry name" value="lambda repressor-like DNA-binding domains"/>
    <property type="match status" value="1"/>
</dbReference>
<keyword evidence="3" id="KW-0804">Transcription</keyword>
<evidence type="ECO:0000256" key="2">
    <source>
        <dbReference type="ARBA" id="ARBA00023125"/>
    </source>
</evidence>
<dbReference type="InterPro" id="IPR000843">
    <property type="entry name" value="HTH_LacI"/>
</dbReference>
<dbReference type="SUPFAM" id="SSF53822">
    <property type="entry name" value="Periplasmic binding protein-like I"/>
    <property type="match status" value="1"/>
</dbReference>
<gene>
    <name evidence="5" type="primary">cytR_4</name>
    <name evidence="5" type="ORF">PMF13cell1_02188</name>
</gene>
<dbReference type="PANTHER" id="PTHR30146:SF109">
    <property type="entry name" value="HTH-TYPE TRANSCRIPTIONAL REGULATOR GALS"/>
    <property type="match status" value="1"/>
</dbReference>
<name>A0A4P6LVV6_9FIRM</name>
<dbReference type="GO" id="GO:0003700">
    <property type="term" value="F:DNA-binding transcription factor activity"/>
    <property type="evidence" value="ECO:0007669"/>
    <property type="project" value="TreeGrafter"/>
</dbReference>
<protein>
    <submittedName>
        <fullName evidence="5">HTH-type transcriptional repressor CytR</fullName>
    </submittedName>
</protein>
<reference evidence="5 6" key="1">
    <citation type="submission" date="2019-01" db="EMBL/GenBank/DDBJ databases">
        <title>PMF-metabolizing Aryl O-demethylase.</title>
        <authorList>
            <person name="Kim M."/>
        </authorList>
    </citation>
    <scope>NUCLEOTIDE SEQUENCE [LARGE SCALE GENOMIC DNA]</scope>
    <source>
        <strain evidence="5 6">PMF1</strain>
    </source>
</reference>
<dbReference type="SMART" id="SM00354">
    <property type="entry name" value="HTH_LACI"/>
    <property type="match status" value="1"/>
</dbReference>
<dbReference type="InterPro" id="IPR028082">
    <property type="entry name" value="Peripla_BP_I"/>
</dbReference>
<evidence type="ECO:0000256" key="1">
    <source>
        <dbReference type="ARBA" id="ARBA00023015"/>
    </source>
</evidence>
<dbReference type="RefSeq" id="WP_130180732.1">
    <property type="nucleotide sequence ID" value="NZ_CP035945.1"/>
</dbReference>
<keyword evidence="1" id="KW-0805">Transcription regulation</keyword>
<evidence type="ECO:0000313" key="5">
    <source>
        <dbReference type="EMBL" id="QBE96641.1"/>
    </source>
</evidence>
<dbReference type="PRINTS" id="PR00036">
    <property type="entry name" value="HTHLACI"/>
</dbReference>
<sequence length="329" mass="36754">MPSIHDVAEKAGVSVATVSRVMNNSATVLPETKQQVQAAIHALGYKPLRVQKQKKNPNIMVLVPDISNTFYSDILKGIGDYCIETDWNMLLCNTNYSHRREWEFMDMLKNKVAQGAIFLGPELKAEEMLSLSMQYPVVQCCEFIENIQVSHISIDNKTAAYEAMRHLLGLGHKKIGLLTSDNHFLSTREREGAYYRALKENSIEVNPNYVISSHTYEYKSGLRAMMNLLQLSDPPTAVFAISDLMAIGAVSAALSSGMRVPDDMAVMGFDDIEFASMYTPSLTTVAQPRYDLGYNAMDMLAKKIRGQSSHSDALFLEHELKIRASTVKI</sequence>
<dbReference type="CDD" id="cd01392">
    <property type="entry name" value="HTH_LacI"/>
    <property type="match status" value="1"/>
</dbReference>
<dbReference type="EMBL" id="CP035945">
    <property type="protein sequence ID" value="QBE96641.1"/>
    <property type="molecule type" value="Genomic_DNA"/>
</dbReference>